<feature type="domain" description="Translation elongation factor EFG/EF2" evidence="6">
    <location>
        <begin position="123"/>
        <end position="240"/>
    </location>
</feature>
<dbReference type="InterPro" id="IPR035647">
    <property type="entry name" value="EFG_III/V"/>
</dbReference>
<dbReference type="GO" id="GO:0005525">
    <property type="term" value="F:GTP binding"/>
    <property type="evidence" value="ECO:0007669"/>
    <property type="project" value="UniProtKB-KW"/>
</dbReference>
<dbReference type="GO" id="GO:0003746">
    <property type="term" value="F:translation elongation factor activity"/>
    <property type="evidence" value="ECO:0007669"/>
    <property type="project" value="UniProtKB-KW"/>
</dbReference>
<name>A0A8K0SF12_9HYPO</name>
<dbReference type="Gene3D" id="3.30.230.10">
    <property type="match status" value="1"/>
</dbReference>
<dbReference type="InterPro" id="IPR005517">
    <property type="entry name" value="Transl_elong_EFG/EF2_IV"/>
</dbReference>
<keyword evidence="8" id="KW-1185">Reference proteome</keyword>
<dbReference type="SMART" id="SM00889">
    <property type="entry name" value="EFG_IV"/>
    <property type="match status" value="1"/>
</dbReference>
<keyword evidence="5" id="KW-0342">GTP-binding</keyword>
<dbReference type="EMBL" id="JAGPNK010000021">
    <property type="protein sequence ID" value="KAH7304664.1"/>
    <property type="molecule type" value="Genomic_DNA"/>
</dbReference>
<dbReference type="InterPro" id="IPR014721">
    <property type="entry name" value="Ribsml_uS5_D2-typ_fold_subgr"/>
</dbReference>
<dbReference type="AlphaFoldDB" id="A0A8K0SF12"/>
<evidence type="ECO:0000313" key="7">
    <source>
        <dbReference type="EMBL" id="KAH7304664.1"/>
    </source>
</evidence>
<evidence type="ECO:0000256" key="3">
    <source>
        <dbReference type="ARBA" id="ARBA00022768"/>
    </source>
</evidence>
<dbReference type="PANTHER" id="PTHR42908:SF10">
    <property type="entry name" value="EUKARYOTIC TRANSLATION ELONGATION FACTOR 2"/>
    <property type="match status" value="1"/>
</dbReference>
<dbReference type="SUPFAM" id="SSF54211">
    <property type="entry name" value="Ribosomal protein S5 domain 2-like"/>
    <property type="match status" value="1"/>
</dbReference>
<dbReference type="GO" id="GO:0003924">
    <property type="term" value="F:GTPase activity"/>
    <property type="evidence" value="ECO:0007669"/>
    <property type="project" value="TreeGrafter"/>
</dbReference>
<comment type="caution">
    <text evidence="7">The sequence shown here is derived from an EMBL/GenBank/DDBJ whole genome shotgun (WGS) entry which is preliminary data.</text>
</comment>
<dbReference type="PANTHER" id="PTHR42908">
    <property type="entry name" value="TRANSLATION ELONGATION FACTOR-RELATED"/>
    <property type="match status" value="1"/>
</dbReference>
<dbReference type="GO" id="GO:1990904">
    <property type="term" value="C:ribonucleoprotein complex"/>
    <property type="evidence" value="ECO:0007669"/>
    <property type="project" value="TreeGrafter"/>
</dbReference>
<accession>A0A8K0SF12</accession>
<dbReference type="InterPro" id="IPR000640">
    <property type="entry name" value="EFG_V-like"/>
</dbReference>
<dbReference type="Gene3D" id="3.30.70.870">
    <property type="entry name" value="Elongation Factor G (Translational Gtpase), domain 3"/>
    <property type="match status" value="1"/>
</dbReference>
<evidence type="ECO:0000256" key="2">
    <source>
        <dbReference type="ARBA" id="ARBA00022741"/>
    </source>
</evidence>
<evidence type="ECO:0000313" key="8">
    <source>
        <dbReference type="Proteomes" id="UP000813444"/>
    </source>
</evidence>
<keyword evidence="4" id="KW-0648">Protein biosynthesis</keyword>
<dbReference type="OrthoDB" id="364892at2759"/>
<keyword evidence="1" id="KW-0963">Cytoplasm</keyword>
<dbReference type="SUPFAM" id="SSF54980">
    <property type="entry name" value="EF-G C-terminal domain-like"/>
    <property type="match status" value="2"/>
</dbReference>
<dbReference type="FunFam" id="3.30.70.870:FF:000002">
    <property type="entry name" value="Translation elongation factor 2"/>
    <property type="match status" value="1"/>
</dbReference>
<evidence type="ECO:0000256" key="4">
    <source>
        <dbReference type="ARBA" id="ARBA00022917"/>
    </source>
</evidence>
<gene>
    <name evidence="7" type="ORF">B0I35DRAFT_382234</name>
</gene>
<reference evidence="7" key="1">
    <citation type="journal article" date="2021" name="Nat. Commun.">
        <title>Genetic determinants of endophytism in the Arabidopsis root mycobiome.</title>
        <authorList>
            <person name="Mesny F."/>
            <person name="Miyauchi S."/>
            <person name="Thiergart T."/>
            <person name="Pickel B."/>
            <person name="Atanasova L."/>
            <person name="Karlsson M."/>
            <person name="Huettel B."/>
            <person name="Barry K.W."/>
            <person name="Haridas S."/>
            <person name="Chen C."/>
            <person name="Bauer D."/>
            <person name="Andreopoulos W."/>
            <person name="Pangilinan J."/>
            <person name="LaButti K."/>
            <person name="Riley R."/>
            <person name="Lipzen A."/>
            <person name="Clum A."/>
            <person name="Drula E."/>
            <person name="Henrissat B."/>
            <person name="Kohler A."/>
            <person name="Grigoriev I.V."/>
            <person name="Martin F.M."/>
            <person name="Hacquard S."/>
        </authorList>
    </citation>
    <scope>NUCLEOTIDE SEQUENCE</scope>
    <source>
        <strain evidence="7">MPI-CAGE-CH-0235</strain>
    </source>
</reference>
<proteinExistence type="predicted"/>
<dbReference type="GO" id="GO:0005829">
    <property type="term" value="C:cytosol"/>
    <property type="evidence" value="ECO:0007669"/>
    <property type="project" value="TreeGrafter"/>
</dbReference>
<protein>
    <submittedName>
        <fullName evidence="7">Elongation factor 2</fullName>
    </submittedName>
</protein>
<evidence type="ECO:0000259" key="6">
    <source>
        <dbReference type="SMART" id="SM00889"/>
    </source>
</evidence>
<dbReference type="InterPro" id="IPR020568">
    <property type="entry name" value="Ribosomal_Su5_D2-typ_SF"/>
</dbReference>
<evidence type="ECO:0000256" key="1">
    <source>
        <dbReference type="ARBA" id="ARBA00022490"/>
    </source>
</evidence>
<dbReference type="Pfam" id="PF00679">
    <property type="entry name" value="EFG_C"/>
    <property type="match status" value="1"/>
</dbReference>
<sequence length="360" mass="39576">MTSNIIPLIRRVVSVTNGEDYPKLVEWLKSLSESDFSVLATTSQTGEHIIASDTATHLEASLEDFEKHAGVALTIWPPVVSYYETVNAQSTAAAVCKSPNKHNRICIVAEPIHDDLSLAIETGRIGNDTDLKTRATILVDEFGWDATDVQKIWAFGPDGAKANMLVDQTSAVQNLNDIKDAIIDAFERATAQGPVTEEPMRGVRFSITDATVHAEATHRSNAQILCAARNAMHASTLLSEPSLLEPIYEVKIEGPESSKVGIYHSVTLGRGEVIDEQPCDGTSLCRWKAHLPVDASFEFKTRLESVAGEQAKVLYTFSHWELIGDVTMHGHRAHAVARNIRQTKHLKSDLPRVEDYAVLE</sequence>
<keyword evidence="3 7" id="KW-0251">Elongation factor</keyword>
<evidence type="ECO:0000256" key="5">
    <source>
        <dbReference type="ARBA" id="ARBA00023134"/>
    </source>
</evidence>
<keyword evidence="2" id="KW-0547">Nucleotide-binding</keyword>
<dbReference type="Pfam" id="PF03764">
    <property type="entry name" value="EFG_IV"/>
    <property type="match status" value="1"/>
</dbReference>
<dbReference type="GO" id="GO:0043022">
    <property type="term" value="F:ribosome binding"/>
    <property type="evidence" value="ECO:0007669"/>
    <property type="project" value="TreeGrafter"/>
</dbReference>
<dbReference type="Proteomes" id="UP000813444">
    <property type="component" value="Unassembled WGS sequence"/>
</dbReference>
<organism evidence="7 8">
    <name type="scientific">Stachybotrys elegans</name>
    <dbReference type="NCBI Taxonomy" id="80388"/>
    <lineage>
        <taxon>Eukaryota</taxon>
        <taxon>Fungi</taxon>
        <taxon>Dikarya</taxon>
        <taxon>Ascomycota</taxon>
        <taxon>Pezizomycotina</taxon>
        <taxon>Sordariomycetes</taxon>
        <taxon>Hypocreomycetidae</taxon>
        <taxon>Hypocreales</taxon>
        <taxon>Stachybotryaceae</taxon>
        <taxon>Stachybotrys</taxon>
    </lineage>
</organism>
<dbReference type="Gene3D" id="3.30.70.240">
    <property type="match status" value="1"/>
</dbReference>
<dbReference type="CDD" id="cd01681">
    <property type="entry name" value="aeEF2_snRNP_like_IV"/>
    <property type="match status" value="1"/>
</dbReference>